<evidence type="ECO:0000313" key="1">
    <source>
        <dbReference type="EMBL" id="TMS58505.1"/>
    </source>
</evidence>
<evidence type="ECO:0000313" key="2">
    <source>
        <dbReference type="Proteomes" id="UP000004277"/>
    </source>
</evidence>
<dbReference type="Proteomes" id="UP000004277">
    <property type="component" value="Unassembled WGS sequence"/>
</dbReference>
<gene>
    <name evidence="1" type="ORF">MW7_007195</name>
</gene>
<protein>
    <submittedName>
        <fullName evidence="1">Uncharacterized protein</fullName>
    </submittedName>
</protein>
<accession>A0ACD3SQG1</accession>
<comment type="caution">
    <text evidence="1">The sequence shown here is derived from an EMBL/GenBank/DDBJ whole genome shotgun (WGS) entry which is preliminary data.</text>
</comment>
<name>A0ACD3SQG1_9BURK</name>
<reference evidence="1" key="1">
    <citation type="submission" date="2019-05" db="EMBL/GenBank/DDBJ databases">
        <title>Revised genome assembly of Burkholderiaceae (previously Ralstonia) sp. PBA.</title>
        <authorList>
            <person name="Gan H.M."/>
        </authorList>
    </citation>
    <scope>NUCLEOTIDE SEQUENCE</scope>
    <source>
        <strain evidence="1">PBA</strain>
    </source>
</reference>
<proteinExistence type="predicted"/>
<keyword evidence="2" id="KW-1185">Reference proteome</keyword>
<sequence>MHLMSASLLFASTFVLVFALGLQSQLTNNGHYLMAFGNSLLIGSANLVVLKLGPDATGWQIFGYLAGGPLGIVCAMYVFRRWIGRKRNG</sequence>
<organism evidence="1 2">
    <name type="scientific">Imbroritus primus</name>
    <dbReference type="NCBI Taxonomy" id="3058603"/>
    <lineage>
        <taxon>Bacteria</taxon>
        <taxon>Pseudomonadati</taxon>
        <taxon>Pseudomonadota</taxon>
        <taxon>Betaproteobacteria</taxon>
        <taxon>Burkholderiales</taxon>
        <taxon>Burkholderiaceae</taxon>
        <taxon>Imbroritus</taxon>
    </lineage>
</organism>
<dbReference type="EMBL" id="AKCV02000015">
    <property type="protein sequence ID" value="TMS58505.1"/>
    <property type="molecule type" value="Genomic_DNA"/>
</dbReference>